<accession>A0AAQ3N5T2</accession>
<evidence type="ECO:0000313" key="1">
    <source>
        <dbReference type="EMBL" id="WVZ03569.1"/>
    </source>
</evidence>
<reference evidence="1 2" key="1">
    <citation type="journal article" date="2023" name="Life. Sci Alliance">
        <title>Evolutionary insights into 3D genome organization and epigenetic landscape of Vigna mungo.</title>
        <authorList>
            <person name="Junaid A."/>
            <person name="Singh B."/>
            <person name="Bhatia S."/>
        </authorList>
    </citation>
    <scope>NUCLEOTIDE SEQUENCE [LARGE SCALE GENOMIC DNA]</scope>
    <source>
        <strain evidence="1">Urdbean</strain>
    </source>
</reference>
<dbReference type="AlphaFoldDB" id="A0AAQ3N5T2"/>
<dbReference type="EMBL" id="CP144694">
    <property type="protein sequence ID" value="WVZ03569.1"/>
    <property type="molecule type" value="Genomic_DNA"/>
</dbReference>
<evidence type="ECO:0000313" key="2">
    <source>
        <dbReference type="Proteomes" id="UP001374535"/>
    </source>
</evidence>
<organism evidence="1 2">
    <name type="scientific">Vigna mungo</name>
    <name type="common">Black gram</name>
    <name type="synonym">Phaseolus mungo</name>
    <dbReference type="NCBI Taxonomy" id="3915"/>
    <lineage>
        <taxon>Eukaryota</taxon>
        <taxon>Viridiplantae</taxon>
        <taxon>Streptophyta</taxon>
        <taxon>Embryophyta</taxon>
        <taxon>Tracheophyta</taxon>
        <taxon>Spermatophyta</taxon>
        <taxon>Magnoliopsida</taxon>
        <taxon>eudicotyledons</taxon>
        <taxon>Gunneridae</taxon>
        <taxon>Pentapetalae</taxon>
        <taxon>rosids</taxon>
        <taxon>fabids</taxon>
        <taxon>Fabales</taxon>
        <taxon>Fabaceae</taxon>
        <taxon>Papilionoideae</taxon>
        <taxon>50 kb inversion clade</taxon>
        <taxon>NPAAA clade</taxon>
        <taxon>indigoferoid/millettioid clade</taxon>
        <taxon>Phaseoleae</taxon>
        <taxon>Vigna</taxon>
    </lineage>
</organism>
<keyword evidence="2" id="KW-1185">Reference proteome</keyword>
<gene>
    <name evidence="1" type="ORF">V8G54_024375</name>
</gene>
<proteinExistence type="predicted"/>
<sequence length="112" mass="12271">MVVFVWWEEVKCRESERSNQGGFAAALVRVAERDDGNECEFTQLEVVMNLSLVISFSWLLASEDATLRDSVEGEAMSIEDVKDESGVHGGCKGVKTEAGTDSTKALFDSKTC</sequence>
<protein>
    <submittedName>
        <fullName evidence="1">Uncharacterized protein</fullName>
    </submittedName>
</protein>
<dbReference type="Proteomes" id="UP001374535">
    <property type="component" value="Chromosome 7"/>
</dbReference>
<name>A0AAQ3N5T2_VIGMU</name>